<dbReference type="PANTHER" id="PTHR42891:SF1">
    <property type="entry name" value="D-GLYCERO-BETA-D-MANNO-HEPTOSE-1,7-BISPHOSPHATE 7-PHOSPHATASE"/>
    <property type="match status" value="1"/>
</dbReference>
<evidence type="ECO:0000313" key="9">
    <source>
        <dbReference type="Proteomes" id="UP000295497"/>
    </source>
</evidence>
<keyword evidence="3" id="KW-0963">Cytoplasm</keyword>
<dbReference type="InterPro" id="IPR006543">
    <property type="entry name" value="Histidinol-phos"/>
</dbReference>
<dbReference type="EMBL" id="CP012672">
    <property type="protein sequence ID" value="AUX34188.1"/>
    <property type="molecule type" value="Genomic_DNA"/>
</dbReference>
<dbReference type="InterPro" id="IPR004446">
    <property type="entry name" value="Heptose_bisP_phosphatase"/>
</dbReference>
<accession>A0A4P2QVJ1</accession>
<dbReference type="Gene3D" id="3.40.50.1000">
    <property type="entry name" value="HAD superfamily/HAD-like"/>
    <property type="match status" value="1"/>
</dbReference>
<evidence type="ECO:0000256" key="7">
    <source>
        <dbReference type="ARBA" id="ARBA00031828"/>
    </source>
</evidence>
<dbReference type="GO" id="GO:0005737">
    <property type="term" value="C:cytoplasm"/>
    <property type="evidence" value="ECO:0007669"/>
    <property type="project" value="UniProtKB-SubCell"/>
</dbReference>
<proteinExistence type="inferred from homology"/>
<keyword evidence="6" id="KW-0119">Carbohydrate metabolism</keyword>
<dbReference type="AlphaFoldDB" id="A0A4P2QVJ1"/>
<dbReference type="InterPro" id="IPR036412">
    <property type="entry name" value="HAD-like_sf"/>
</dbReference>
<protein>
    <recommendedName>
        <fullName evidence="7">D,D-heptose 1,7-bisphosphate phosphatase</fullName>
    </recommendedName>
</protein>
<dbReference type="Proteomes" id="UP000295497">
    <property type="component" value="Chromosome"/>
</dbReference>
<dbReference type="GO" id="GO:0046872">
    <property type="term" value="F:metal ion binding"/>
    <property type="evidence" value="ECO:0007669"/>
    <property type="project" value="UniProtKB-KW"/>
</dbReference>
<evidence type="ECO:0000256" key="2">
    <source>
        <dbReference type="ARBA" id="ARBA00005628"/>
    </source>
</evidence>
<dbReference type="GO" id="GO:0016791">
    <property type="term" value="F:phosphatase activity"/>
    <property type="evidence" value="ECO:0007669"/>
    <property type="project" value="InterPro"/>
</dbReference>
<comment type="similarity">
    <text evidence="2">Belongs to the GmhB family.</text>
</comment>
<dbReference type="InterPro" id="IPR006549">
    <property type="entry name" value="HAD-SF_hydro_IIIA"/>
</dbReference>
<dbReference type="InterPro" id="IPR023214">
    <property type="entry name" value="HAD_sf"/>
</dbReference>
<organism evidence="8 9">
    <name type="scientific">Sorangium cellulosum</name>
    <name type="common">Polyangium cellulosum</name>
    <dbReference type="NCBI Taxonomy" id="56"/>
    <lineage>
        <taxon>Bacteria</taxon>
        <taxon>Pseudomonadati</taxon>
        <taxon>Myxococcota</taxon>
        <taxon>Polyangia</taxon>
        <taxon>Polyangiales</taxon>
        <taxon>Polyangiaceae</taxon>
        <taxon>Sorangium</taxon>
    </lineage>
</organism>
<dbReference type="NCBIfam" id="TIGR01662">
    <property type="entry name" value="HAD-SF-IIIA"/>
    <property type="match status" value="1"/>
</dbReference>
<dbReference type="Pfam" id="PF13242">
    <property type="entry name" value="Hydrolase_like"/>
    <property type="match status" value="1"/>
</dbReference>
<sequence>MIRAAFLDRDGTMIHDPGYLADPAGVALLDGTAAAVALLRRSGYAVVVVSNQSGVARGLYGAAGVAAVNQRMMDLLAAVEPEARIAAVYVCPHGPEEGCPCRKPRPGLLLRAALDLDIDLAGSLAVGDSSRDVEAALAAGIPAPRALQLGAPDSRPSLLAAIQHLLPQVSISRGGRTPGVIP</sequence>
<evidence type="ECO:0000256" key="3">
    <source>
        <dbReference type="ARBA" id="ARBA00022490"/>
    </source>
</evidence>
<evidence type="ECO:0000256" key="4">
    <source>
        <dbReference type="ARBA" id="ARBA00022723"/>
    </source>
</evidence>
<keyword evidence="4" id="KW-0479">Metal-binding</keyword>
<dbReference type="GO" id="GO:0005975">
    <property type="term" value="P:carbohydrate metabolic process"/>
    <property type="evidence" value="ECO:0007669"/>
    <property type="project" value="InterPro"/>
</dbReference>
<name>A0A4P2QVJ1_SORCE</name>
<comment type="subcellular location">
    <subcellularLocation>
        <location evidence="1">Cytoplasm</location>
    </subcellularLocation>
</comment>
<evidence type="ECO:0000256" key="1">
    <source>
        <dbReference type="ARBA" id="ARBA00004496"/>
    </source>
</evidence>
<reference evidence="8 9" key="1">
    <citation type="submission" date="2015-09" db="EMBL/GenBank/DDBJ databases">
        <title>Sorangium comparison.</title>
        <authorList>
            <person name="Zaburannyi N."/>
            <person name="Bunk B."/>
            <person name="Overmann J."/>
            <person name="Mueller R."/>
        </authorList>
    </citation>
    <scope>NUCLEOTIDE SEQUENCE [LARGE SCALE GENOMIC DNA]</scope>
    <source>
        <strain evidence="8 9">So ce836</strain>
    </source>
</reference>
<keyword evidence="5" id="KW-0378">Hydrolase</keyword>
<evidence type="ECO:0000313" key="8">
    <source>
        <dbReference type="EMBL" id="AUX34188.1"/>
    </source>
</evidence>
<evidence type="ECO:0000256" key="5">
    <source>
        <dbReference type="ARBA" id="ARBA00022801"/>
    </source>
</evidence>
<dbReference type="CDD" id="cd07503">
    <property type="entry name" value="HAD_HisB-N"/>
    <property type="match status" value="1"/>
</dbReference>
<dbReference type="RefSeq" id="WP_129577433.1">
    <property type="nucleotide sequence ID" value="NZ_CP012672.1"/>
</dbReference>
<gene>
    <name evidence="8" type="ORF">SOCE836_063570</name>
</gene>
<dbReference type="SUPFAM" id="SSF56784">
    <property type="entry name" value="HAD-like"/>
    <property type="match status" value="1"/>
</dbReference>
<dbReference type="PANTHER" id="PTHR42891">
    <property type="entry name" value="D-GLYCERO-BETA-D-MANNO-HEPTOSE-1,7-BISPHOSPHATE 7-PHOSPHATASE"/>
    <property type="match status" value="1"/>
</dbReference>
<dbReference type="NCBIfam" id="TIGR01656">
    <property type="entry name" value="Histidinol-ppas"/>
    <property type="match status" value="1"/>
</dbReference>
<evidence type="ECO:0000256" key="6">
    <source>
        <dbReference type="ARBA" id="ARBA00023277"/>
    </source>
</evidence>